<feature type="transmembrane region" description="Helical" evidence="5">
    <location>
        <begin position="272"/>
        <end position="294"/>
    </location>
</feature>
<keyword evidence="3 5" id="KW-1133">Transmembrane helix</keyword>
<feature type="transmembrane region" description="Helical" evidence="5">
    <location>
        <begin position="44"/>
        <end position="63"/>
    </location>
</feature>
<keyword evidence="2 5" id="KW-0812">Transmembrane</keyword>
<dbReference type="PROSITE" id="PS50850">
    <property type="entry name" value="MFS"/>
    <property type="match status" value="1"/>
</dbReference>
<dbReference type="InterPro" id="IPR036259">
    <property type="entry name" value="MFS_trans_sf"/>
</dbReference>
<sequence length="424" mass="46527">MKIKGLRWWIIGLIGLATIINYIDRSALSIMWPAMGKELGMDDSDYALVLNLFMIAYAVGQSVSGKMFDKIGTRMGYVIVIAVWSLSSLFHFAVRGLYSLGLVRVLLGISEAGNWPGAVKSNAEWFPVKERAVAQGIFNAGASLGSVIAPPLIALLYVGFGWKVTFVLIGLMGLLWIVPWLIIYKKLPGAHPWITEEERAHIREGIIETPGDASANEEVLSLRQLLSHRASWSVIVSRFFLEPIWWLFVGWMPIYLQNTYGFDVKQIGLFAWVPYVGAALGSIAGGWYAGRLITRKNSVDIGRKRTINIAGIIMFSGLLATIFLADTPVKFVGIVALVLFGFQFGISNIQTLPSDLFGGKSVGTLAGFGGMSGVLSVIIMNFLIPVITRESYIPAFIIIAVFVPLGILAVHVFCKKIKPVTIRK</sequence>
<dbReference type="STRING" id="1150368.SAMN02927921_02066"/>
<evidence type="ECO:0000256" key="2">
    <source>
        <dbReference type="ARBA" id="ARBA00022692"/>
    </source>
</evidence>
<dbReference type="AlphaFoldDB" id="A0A1K1PW62"/>
<dbReference type="CDD" id="cd17319">
    <property type="entry name" value="MFS_ExuT_GudP_like"/>
    <property type="match status" value="1"/>
</dbReference>
<feature type="transmembrane region" description="Helical" evidence="5">
    <location>
        <begin position="393"/>
        <end position="414"/>
    </location>
</feature>
<dbReference type="InterPro" id="IPR050382">
    <property type="entry name" value="MFS_Na/Anion_cotransporter"/>
</dbReference>
<evidence type="ECO:0000256" key="1">
    <source>
        <dbReference type="ARBA" id="ARBA00004141"/>
    </source>
</evidence>
<dbReference type="Pfam" id="PF07690">
    <property type="entry name" value="MFS_1"/>
    <property type="match status" value="1"/>
</dbReference>
<feature type="transmembrane region" description="Helical" evidence="5">
    <location>
        <begin position="164"/>
        <end position="184"/>
    </location>
</feature>
<evidence type="ECO:0000259" key="6">
    <source>
        <dbReference type="PROSITE" id="PS50850"/>
    </source>
</evidence>
<dbReference type="PANTHER" id="PTHR11662">
    <property type="entry name" value="SOLUTE CARRIER FAMILY 17"/>
    <property type="match status" value="1"/>
</dbReference>
<dbReference type="InterPro" id="IPR011701">
    <property type="entry name" value="MFS"/>
</dbReference>
<dbReference type="PANTHER" id="PTHR11662:SF285">
    <property type="entry name" value="HEXURONATE TRANSPORTER"/>
    <property type="match status" value="1"/>
</dbReference>
<feature type="transmembrane region" description="Helical" evidence="5">
    <location>
        <begin position="306"/>
        <end position="325"/>
    </location>
</feature>
<reference evidence="7 8" key="1">
    <citation type="submission" date="2016-11" db="EMBL/GenBank/DDBJ databases">
        <authorList>
            <person name="Jaros S."/>
            <person name="Januszkiewicz K."/>
            <person name="Wedrychowicz H."/>
        </authorList>
    </citation>
    <scope>NUCLEOTIDE SEQUENCE [LARGE SCALE GENOMIC DNA]</scope>
    <source>
        <strain evidence="7 8">CGMCC 1.12145</strain>
    </source>
</reference>
<evidence type="ECO:0000256" key="4">
    <source>
        <dbReference type="ARBA" id="ARBA00023136"/>
    </source>
</evidence>
<feature type="transmembrane region" description="Helical" evidence="5">
    <location>
        <begin position="6"/>
        <end position="23"/>
    </location>
</feature>
<organism evidence="7 8">
    <name type="scientific">Sinomicrobium oceani</name>
    <dbReference type="NCBI Taxonomy" id="1150368"/>
    <lineage>
        <taxon>Bacteria</taxon>
        <taxon>Pseudomonadati</taxon>
        <taxon>Bacteroidota</taxon>
        <taxon>Flavobacteriia</taxon>
        <taxon>Flavobacteriales</taxon>
        <taxon>Flavobacteriaceae</taxon>
        <taxon>Sinomicrobium</taxon>
    </lineage>
</organism>
<feature type="domain" description="Major facilitator superfamily (MFS) profile" evidence="6">
    <location>
        <begin position="10"/>
        <end position="418"/>
    </location>
</feature>
<gene>
    <name evidence="7" type="ORF">SAMN02927921_02066</name>
</gene>
<comment type="subcellular location">
    <subcellularLocation>
        <location evidence="1">Membrane</location>
        <topology evidence="1">Multi-pass membrane protein</topology>
    </subcellularLocation>
</comment>
<dbReference type="InterPro" id="IPR020846">
    <property type="entry name" value="MFS_dom"/>
</dbReference>
<dbReference type="GO" id="GO:0015134">
    <property type="term" value="F:hexuronate transmembrane transporter activity"/>
    <property type="evidence" value="ECO:0007669"/>
    <property type="project" value="TreeGrafter"/>
</dbReference>
<feature type="transmembrane region" description="Helical" evidence="5">
    <location>
        <begin position="362"/>
        <end position="387"/>
    </location>
</feature>
<proteinExistence type="predicted"/>
<dbReference type="Gene3D" id="1.20.1250.20">
    <property type="entry name" value="MFS general substrate transporter like domains"/>
    <property type="match status" value="2"/>
</dbReference>
<dbReference type="GO" id="GO:0016020">
    <property type="term" value="C:membrane"/>
    <property type="evidence" value="ECO:0007669"/>
    <property type="project" value="UniProtKB-SubCell"/>
</dbReference>
<dbReference type="OrthoDB" id="9781156at2"/>
<feature type="transmembrane region" description="Helical" evidence="5">
    <location>
        <begin position="331"/>
        <end position="350"/>
    </location>
</feature>
<feature type="transmembrane region" description="Helical" evidence="5">
    <location>
        <begin position="230"/>
        <end position="252"/>
    </location>
</feature>
<name>A0A1K1PW62_9FLAO</name>
<keyword evidence="8" id="KW-1185">Reference proteome</keyword>
<dbReference type="EMBL" id="FPJE01000010">
    <property type="protein sequence ID" value="SFW51683.1"/>
    <property type="molecule type" value="Genomic_DNA"/>
</dbReference>
<dbReference type="RefSeq" id="WP_072317289.1">
    <property type="nucleotide sequence ID" value="NZ_FPJE01000010.1"/>
</dbReference>
<evidence type="ECO:0000256" key="3">
    <source>
        <dbReference type="ARBA" id="ARBA00022989"/>
    </source>
</evidence>
<feature type="transmembrane region" description="Helical" evidence="5">
    <location>
        <begin position="75"/>
        <end position="94"/>
    </location>
</feature>
<accession>A0A1K1PW62</accession>
<keyword evidence="4 5" id="KW-0472">Membrane</keyword>
<dbReference type="SUPFAM" id="SSF103473">
    <property type="entry name" value="MFS general substrate transporter"/>
    <property type="match status" value="1"/>
</dbReference>
<evidence type="ECO:0000313" key="8">
    <source>
        <dbReference type="Proteomes" id="UP000182248"/>
    </source>
</evidence>
<protein>
    <submittedName>
        <fullName evidence="7">MFS transporter, ACS family, hexuronate transporter</fullName>
    </submittedName>
</protein>
<evidence type="ECO:0000256" key="5">
    <source>
        <dbReference type="SAM" id="Phobius"/>
    </source>
</evidence>
<dbReference type="Proteomes" id="UP000182248">
    <property type="component" value="Unassembled WGS sequence"/>
</dbReference>
<evidence type="ECO:0000313" key="7">
    <source>
        <dbReference type="EMBL" id="SFW51683.1"/>
    </source>
</evidence>